<evidence type="ECO:0000313" key="3">
    <source>
        <dbReference type="Proteomes" id="UP001358586"/>
    </source>
</evidence>
<feature type="domain" description="Retrotransposon gag" evidence="1">
    <location>
        <begin position="101"/>
        <end position="195"/>
    </location>
</feature>
<dbReference type="EMBL" id="JARKNE010000009">
    <property type="protein sequence ID" value="KAK5803099.1"/>
    <property type="molecule type" value="Genomic_DNA"/>
</dbReference>
<dbReference type="PANTHER" id="PTHR34482:SF36">
    <property type="entry name" value="RETROTRANSPOSON GAG DOMAIN-CONTAINING PROTEIN"/>
    <property type="match status" value="1"/>
</dbReference>
<reference evidence="2 3" key="1">
    <citation type="submission" date="2023-03" db="EMBL/GenBank/DDBJ databases">
        <title>WGS of Gossypium arboreum.</title>
        <authorList>
            <person name="Yu D."/>
        </authorList>
    </citation>
    <scope>NUCLEOTIDE SEQUENCE [LARGE SCALE GENOMIC DNA]</scope>
    <source>
        <tissue evidence="2">Leaf</tissue>
    </source>
</reference>
<organism evidence="2 3">
    <name type="scientific">Gossypium arboreum</name>
    <name type="common">Tree cotton</name>
    <name type="synonym">Gossypium nanking</name>
    <dbReference type="NCBI Taxonomy" id="29729"/>
    <lineage>
        <taxon>Eukaryota</taxon>
        <taxon>Viridiplantae</taxon>
        <taxon>Streptophyta</taxon>
        <taxon>Embryophyta</taxon>
        <taxon>Tracheophyta</taxon>
        <taxon>Spermatophyta</taxon>
        <taxon>Magnoliopsida</taxon>
        <taxon>eudicotyledons</taxon>
        <taxon>Gunneridae</taxon>
        <taxon>Pentapetalae</taxon>
        <taxon>rosids</taxon>
        <taxon>malvids</taxon>
        <taxon>Malvales</taxon>
        <taxon>Malvaceae</taxon>
        <taxon>Malvoideae</taxon>
        <taxon>Gossypium</taxon>
    </lineage>
</organism>
<proteinExistence type="predicted"/>
<accession>A0ABR0NP33</accession>
<dbReference type="Proteomes" id="UP001358586">
    <property type="component" value="Chromosome 9"/>
</dbReference>
<evidence type="ECO:0000259" key="1">
    <source>
        <dbReference type="Pfam" id="PF03732"/>
    </source>
</evidence>
<evidence type="ECO:0000313" key="2">
    <source>
        <dbReference type="EMBL" id="KAK5803099.1"/>
    </source>
</evidence>
<comment type="caution">
    <text evidence="2">The sequence shown here is derived from an EMBL/GenBank/DDBJ whole genome shotgun (WGS) entry which is preliminary data.</text>
</comment>
<sequence>MSNLDTSETPVSLATKIGFQSHLNGDNALSQAMLRNLERVARPHSRSGGCKSITKRLQSNGAELSRGVTRVAPTVAEYSLEATKRIIDDIDCTPKQILKGAVSLFRNEAYQWWLSIEEGTQPHRLNWDFFKTAFQGKYVGASYVDARRRDFMNLTQGYSSAIEYESEFLRLSCYARGMVASECEKYVHFENGLRDNCGF</sequence>
<protein>
    <recommendedName>
        <fullName evidence="1">Retrotransposon gag domain-containing protein</fullName>
    </recommendedName>
</protein>
<gene>
    <name evidence="2" type="ORF">PVK06_030740</name>
</gene>
<dbReference type="Pfam" id="PF03732">
    <property type="entry name" value="Retrotrans_gag"/>
    <property type="match status" value="1"/>
</dbReference>
<dbReference type="InterPro" id="IPR005162">
    <property type="entry name" value="Retrotrans_gag_dom"/>
</dbReference>
<name>A0ABR0NP33_GOSAR</name>
<dbReference type="PANTHER" id="PTHR34482">
    <property type="entry name" value="DNA DAMAGE-INDUCIBLE PROTEIN 1-LIKE"/>
    <property type="match status" value="1"/>
</dbReference>
<keyword evidence="3" id="KW-1185">Reference proteome</keyword>